<evidence type="ECO:0000313" key="1">
    <source>
        <dbReference type="EMBL" id="TGO90542.1"/>
    </source>
</evidence>
<accession>A0A4Z1L135</accession>
<reference evidence="1 2" key="1">
    <citation type="submission" date="2017-12" db="EMBL/GenBank/DDBJ databases">
        <title>Comparative genomics of Botrytis spp.</title>
        <authorList>
            <person name="Valero-Jimenez C.A."/>
            <person name="Tapia P."/>
            <person name="Veloso J."/>
            <person name="Silva-Moreno E."/>
            <person name="Staats M."/>
            <person name="Valdes J.H."/>
            <person name="Van Kan J.A.L."/>
        </authorList>
    </citation>
    <scope>NUCLEOTIDE SEQUENCE [LARGE SCALE GENOMIC DNA]</scope>
    <source>
        <strain evidence="1 2">MUCL3349</strain>
    </source>
</reference>
<sequence>MPMQAFRTILSLAVFDASHSSTRTTITSSIIALDYTARRYQFQIEMAAMRLRVQLRQFA</sequence>
<protein>
    <submittedName>
        <fullName evidence="1">Uncharacterized protein</fullName>
    </submittedName>
</protein>
<evidence type="ECO:0000313" key="2">
    <source>
        <dbReference type="Proteomes" id="UP000297280"/>
    </source>
</evidence>
<name>A0A4Z1L135_9HELO</name>
<proteinExistence type="predicted"/>
<organism evidence="1 2">
    <name type="scientific">Botrytis porri</name>
    <dbReference type="NCBI Taxonomy" id="87229"/>
    <lineage>
        <taxon>Eukaryota</taxon>
        <taxon>Fungi</taxon>
        <taxon>Dikarya</taxon>
        <taxon>Ascomycota</taxon>
        <taxon>Pezizomycotina</taxon>
        <taxon>Leotiomycetes</taxon>
        <taxon>Helotiales</taxon>
        <taxon>Sclerotiniaceae</taxon>
        <taxon>Botrytis</taxon>
    </lineage>
</organism>
<dbReference type="AlphaFoldDB" id="A0A4Z1L135"/>
<dbReference type="EMBL" id="PQXO01000060">
    <property type="protein sequence ID" value="TGO90542.1"/>
    <property type="molecule type" value="Genomic_DNA"/>
</dbReference>
<comment type="caution">
    <text evidence="1">The sequence shown here is derived from an EMBL/GenBank/DDBJ whole genome shotgun (WGS) entry which is preliminary data.</text>
</comment>
<keyword evidence="2" id="KW-1185">Reference proteome</keyword>
<dbReference type="Proteomes" id="UP000297280">
    <property type="component" value="Unassembled WGS sequence"/>
</dbReference>
<gene>
    <name evidence="1" type="ORF">BPOR_0060g00150</name>
</gene>